<dbReference type="GO" id="GO:0004424">
    <property type="term" value="F:imidazoleglycerol-phosphate dehydratase activity"/>
    <property type="evidence" value="ECO:0007669"/>
    <property type="project" value="UniProtKB-UniRule"/>
</dbReference>
<dbReference type="SUPFAM" id="SSF54211">
    <property type="entry name" value="Ribosomal protein S5 domain 2-like"/>
    <property type="match status" value="2"/>
</dbReference>
<dbReference type="InterPro" id="IPR005954">
    <property type="entry name" value="HisB_N"/>
</dbReference>
<dbReference type="Pfam" id="PF08645">
    <property type="entry name" value="PNK3P"/>
    <property type="match status" value="1"/>
</dbReference>
<evidence type="ECO:0000256" key="9">
    <source>
        <dbReference type="ARBA" id="ARBA00023239"/>
    </source>
</evidence>
<comment type="catalytic activity">
    <reaction evidence="11">
        <text>D-erythro-1-(imidazol-4-yl)glycerol 3-phosphate = 3-(imidazol-4-yl)-2-oxopropyl phosphate + H2O</text>
        <dbReference type="Rhea" id="RHEA:11040"/>
        <dbReference type="ChEBI" id="CHEBI:15377"/>
        <dbReference type="ChEBI" id="CHEBI:57766"/>
        <dbReference type="ChEBI" id="CHEBI:58278"/>
        <dbReference type="EC" id="4.2.1.19"/>
    </reaction>
</comment>
<protein>
    <recommendedName>
        <fullName evidence="11">Histidine biosynthesis bifunctional protein HisB</fullName>
    </recommendedName>
    <domain>
        <recommendedName>
            <fullName evidence="11">Histidinol-phosphatase</fullName>
            <ecNumber evidence="11">3.1.3.15</ecNumber>
        </recommendedName>
    </domain>
    <domain>
        <recommendedName>
            <fullName evidence="11">Imidazoleglycerol-phosphate dehydratase</fullName>
            <shortName evidence="11">IGPD</shortName>
            <ecNumber evidence="11">4.2.1.19</ecNumber>
        </recommendedName>
    </domain>
</protein>
<dbReference type="EC" id="4.2.1.19" evidence="11"/>
<feature type="region of interest" description="Histidinol-phosphatase" evidence="11">
    <location>
        <begin position="1"/>
        <end position="164"/>
    </location>
</feature>
<dbReference type="Gene3D" id="3.40.50.1000">
    <property type="entry name" value="HAD superfamily/HAD-like"/>
    <property type="match status" value="1"/>
</dbReference>
<evidence type="ECO:0000256" key="8">
    <source>
        <dbReference type="ARBA" id="ARBA00023102"/>
    </source>
</evidence>
<evidence type="ECO:0000313" key="13">
    <source>
        <dbReference type="Proteomes" id="UP000179023"/>
    </source>
</evidence>
<reference evidence="12 13" key="1">
    <citation type="journal article" date="2016" name="Nat. Commun.">
        <title>Thousands of microbial genomes shed light on interconnected biogeochemical processes in an aquifer system.</title>
        <authorList>
            <person name="Anantharaman K."/>
            <person name="Brown C.T."/>
            <person name="Hug L.A."/>
            <person name="Sharon I."/>
            <person name="Castelle C.J."/>
            <person name="Probst A.J."/>
            <person name="Thomas B.C."/>
            <person name="Singh A."/>
            <person name="Wilkins M.J."/>
            <person name="Karaoz U."/>
            <person name="Brodie E.L."/>
            <person name="Williams K.H."/>
            <person name="Hubbard S.S."/>
            <person name="Banfield J.F."/>
        </authorList>
    </citation>
    <scope>NUCLEOTIDE SEQUENCE [LARGE SCALE GENOMIC DNA]</scope>
</reference>
<dbReference type="InterPro" id="IPR013954">
    <property type="entry name" value="PNK3P"/>
</dbReference>
<evidence type="ECO:0000256" key="2">
    <source>
        <dbReference type="ARBA" id="ARBA00005047"/>
    </source>
</evidence>
<evidence type="ECO:0000256" key="11">
    <source>
        <dbReference type="HAMAP-Rule" id="MF_01022"/>
    </source>
</evidence>
<evidence type="ECO:0000256" key="5">
    <source>
        <dbReference type="ARBA" id="ARBA00022723"/>
    </source>
</evidence>
<dbReference type="NCBIfam" id="TIGR01662">
    <property type="entry name" value="HAD-SF-IIIA"/>
    <property type="match status" value="1"/>
</dbReference>
<dbReference type="GO" id="GO:0004401">
    <property type="term" value="F:histidinol-phosphatase activity"/>
    <property type="evidence" value="ECO:0007669"/>
    <property type="project" value="UniProtKB-UniRule"/>
</dbReference>
<sequence length="357" mass="40062">MKEKKTRKKELVKVAFIDRDGVLINEPKDNNQIGSLERLEILSGVIEGLKRIQNDGYKLVMVSNQDGLGSPSFPMKDFEAPQNVMLRTFEEQGITFMKIFVCPHFPEDGCACRKPKTGLVKKFLKDTPIDYGKSFMVGDRKSDADFAKNIGIRFYEMETNGTFPRIASVERVTKETSIFVQCNLDGTGQSAIDTGLNFFNHMLEQLSKHSLVDLRVKAKGDLQIDEHHTVEDVGLALGTALVGALGERKGINRYGFLLPMDDTLVETALDLGGRPYAVFNAEFKREMVGDLPTELVEHFFRSLAESLKANIHINVKYSKNEHHKIEAIFKSFAKALKMAVSQDPRMRGELPTTKGVL</sequence>
<dbReference type="Proteomes" id="UP000179023">
    <property type="component" value="Unassembled WGS sequence"/>
</dbReference>
<dbReference type="HAMAP" id="MF_01022">
    <property type="entry name" value="Bifunc_HisB"/>
    <property type="match status" value="1"/>
</dbReference>
<dbReference type="NCBIfam" id="TIGR01656">
    <property type="entry name" value="Histidinol-ppas"/>
    <property type="match status" value="1"/>
</dbReference>
<accession>A0A1G2KGW4</accession>
<feature type="binding site" evidence="11">
    <location>
        <position position="102"/>
    </location>
    <ligand>
        <name>Zn(2+)</name>
        <dbReference type="ChEBI" id="CHEBI:29105"/>
    </ligand>
</feature>
<proteinExistence type="inferred from homology"/>
<dbReference type="NCBIfam" id="NF002114">
    <property type="entry name" value="PRK00951.2-4"/>
    <property type="match status" value="1"/>
</dbReference>
<evidence type="ECO:0000313" key="12">
    <source>
        <dbReference type="EMBL" id="OGZ98635.1"/>
    </source>
</evidence>
<evidence type="ECO:0000256" key="6">
    <source>
        <dbReference type="ARBA" id="ARBA00022801"/>
    </source>
</evidence>
<feature type="active site" description="Nucleophile" evidence="11">
    <location>
        <position position="18"/>
    </location>
</feature>
<dbReference type="STRING" id="1802270.A3C07_00060"/>
<evidence type="ECO:0000256" key="10">
    <source>
        <dbReference type="ARBA" id="ARBA00023268"/>
    </source>
</evidence>
<comment type="cofactor">
    <cofactor evidence="1 11">
        <name>Mg(2+)</name>
        <dbReference type="ChEBI" id="CHEBI:18420"/>
    </cofactor>
</comment>
<dbReference type="CDD" id="cd07503">
    <property type="entry name" value="HAD_HisB-N"/>
    <property type="match status" value="1"/>
</dbReference>
<dbReference type="InterPro" id="IPR023214">
    <property type="entry name" value="HAD_sf"/>
</dbReference>
<dbReference type="PROSITE" id="PS00954">
    <property type="entry name" value="IGP_DEHYDRATASE_1"/>
    <property type="match status" value="1"/>
</dbReference>
<keyword evidence="4 11" id="KW-0028">Amino-acid biosynthesis</keyword>
<dbReference type="CDD" id="cd07914">
    <property type="entry name" value="IGPD"/>
    <property type="match status" value="1"/>
</dbReference>
<feature type="active site" description="Proton donor" evidence="11">
    <location>
        <position position="20"/>
    </location>
</feature>
<dbReference type="FunFam" id="3.30.230.40:FF:000003">
    <property type="entry name" value="Imidazoleglycerol-phosphate dehydratase HisB"/>
    <property type="match status" value="1"/>
</dbReference>
<feature type="binding site" evidence="11">
    <location>
        <position position="139"/>
    </location>
    <ligand>
        <name>Mg(2+)</name>
        <dbReference type="ChEBI" id="CHEBI:18420"/>
    </ligand>
</feature>
<dbReference type="Pfam" id="PF00475">
    <property type="entry name" value="IGPD"/>
    <property type="match status" value="1"/>
</dbReference>
<comment type="catalytic activity">
    <reaction evidence="11">
        <text>L-histidinol phosphate + H2O = L-histidinol + phosphate</text>
        <dbReference type="Rhea" id="RHEA:14465"/>
        <dbReference type="ChEBI" id="CHEBI:15377"/>
        <dbReference type="ChEBI" id="CHEBI:43474"/>
        <dbReference type="ChEBI" id="CHEBI:57699"/>
        <dbReference type="ChEBI" id="CHEBI:57980"/>
        <dbReference type="EC" id="3.1.3.15"/>
    </reaction>
</comment>
<comment type="caution">
    <text evidence="12">The sequence shown here is derived from an EMBL/GenBank/DDBJ whole genome shotgun (WGS) entry which is preliminary data.</text>
</comment>
<dbReference type="InterPro" id="IPR006543">
    <property type="entry name" value="Histidinol-phos"/>
</dbReference>
<keyword evidence="3 11" id="KW-0963">Cytoplasm</keyword>
<keyword evidence="10 11" id="KW-0511">Multifunctional enzyme</keyword>
<keyword evidence="7 11" id="KW-0460">Magnesium</keyword>
<dbReference type="PANTHER" id="PTHR23133">
    <property type="entry name" value="IMIDAZOLEGLYCEROL-PHOSPHATE DEHYDRATASE HIS7"/>
    <property type="match status" value="1"/>
</dbReference>
<gene>
    <name evidence="11" type="primary">hisB</name>
    <name evidence="12" type="ORF">A3C07_00060</name>
</gene>
<dbReference type="InterPro" id="IPR020565">
    <property type="entry name" value="ImidazoleglycerP_deHydtase_CS"/>
</dbReference>
<dbReference type="NCBIfam" id="NF003937">
    <property type="entry name" value="PRK05446.1"/>
    <property type="match status" value="1"/>
</dbReference>
<keyword evidence="6 11" id="KW-0378">Hydrolase</keyword>
<comment type="pathway">
    <text evidence="11">Amino-acid biosynthesis; L-histidine biosynthesis; L-histidine from 5-phospho-alpha-D-ribose 1-diphosphate: step 8/9.</text>
</comment>
<keyword evidence="11" id="KW-0862">Zinc</keyword>
<dbReference type="SUPFAM" id="SSF56784">
    <property type="entry name" value="HAD-like"/>
    <property type="match status" value="1"/>
</dbReference>
<comment type="similarity">
    <text evidence="11">In the C-terminal section; belongs to the imidazoleglycerol-phosphate dehydratase family.</text>
</comment>
<organism evidence="12 13">
    <name type="scientific">Candidatus Sungbacteria bacterium RIFCSPHIGHO2_02_FULL_47_11</name>
    <dbReference type="NCBI Taxonomy" id="1802270"/>
    <lineage>
        <taxon>Bacteria</taxon>
        <taxon>Candidatus Sungiibacteriota</taxon>
    </lineage>
</organism>
<dbReference type="InterPro" id="IPR020566">
    <property type="entry name" value="His_synth_bifunc_HisB"/>
</dbReference>
<comment type="similarity">
    <text evidence="11">In the N-terminal section; belongs to the histidinol-phosphatase family.</text>
</comment>
<feature type="region of interest" description="Imidazoleglycerol-phosphate dehydratase" evidence="11">
    <location>
        <begin position="165"/>
        <end position="357"/>
    </location>
</feature>
<keyword evidence="8 11" id="KW-0368">Histidine biosynthesis</keyword>
<dbReference type="Gene3D" id="3.30.230.40">
    <property type="entry name" value="Imidazole glycerol phosphate dehydratase, domain 1"/>
    <property type="match status" value="2"/>
</dbReference>
<evidence type="ECO:0000256" key="3">
    <source>
        <dbReference type="ARBA" id="ARBA00022490"/>
    </source>
</evidence>
<dbReference type="NCBIfam" id="TIGR01261">
    <property type="entry name" value="hisB_Nterm"/>
    <property type="match status" value="1"/>
</dbReference>
<evidence type="ECO:0000256" key="4">
    <source>
        <dbReference type="ARBA" id="ARBA00022605"/>
    </source>
</evidence>
<dbReference type="InterPro" id="IPR000807">
    <property type="entry name" value="ImidazoleglycerolP_deHydtase"/>
</dbReference>
<evidence type="ECO:0000256" key="7">
    <source>
        <dbReference type="ARBA" id="ARBA00022842"/>
    </source>
</evidence>
<feature type="binding site" evidence="11">
    <location>
        <position position="110"/>
    </location>
    <ligand>
        <name>Zn(2+)</name>
        <dbReference type="ChEBI" id="CHEBI:29105"/>
    </ligand>
</feature>
<feature type="binding site" evidence="11">
    <location>
        <position position="18"/>
    </location>
    <ligand>
        <name>Mg(2+)</name>
        <dbReference type="ChEBI" id="CHEBI:18420"/>
    </ligand>
</feature>
<evidence type="ECO:0000256" key="1">
    <source>
        <dbReference type="ARBA" id="ARBA00001946"/>
    </source>
</evidence>
<comment type="subcellular location">
    <subcellularLocation>
        <location evidence="11">Cytoplasm</location>
    </subcellularLocation>
</comment>
<dbReference type="InterPro" id="IPR006549">
    <property type="entry name" value="HAD-SF_hydro_IIIA"/>
</dbReference>
<dbReference type="GO" id="GO:0000105">
    <property type="term" value="P:L-histidine biosynthetic process"/>
    <property type="evidence" value="ECO:0007669"/>
    <property type="project" value="UniProtKB-UniRule"/>
</dbReference>
<feature type="binding site" evidence="11">
    <location>
        <position position="112"/>
    </location>
    <ligand>
        <name>Zn(2+)</name>
        <dbReference type="ChEBI" id="CHEBI:29105"/>
    </ligand>
</feature>
<comment type="cofactor">
    <cofactor evidence="11">
        <name>Zn(2+)</name>
        <dbReference type="ChEBI" id="CHEBI:29105"/>
    </cofactor>
</comment>
<dbReference type="UniPathway" id="UPA00031">
    <property type="reaction ID" value="UER00011"/>
</dbReference>
<comment type="pathway">
    <text evidence="2 11">Amino-acid biosynthesis; L-histidine biosynthesis; L-histidine from 5-phospho-alpha-D-ribose 1-diphosphate: step 6/9.</text>
</comment>
<dbReference type="EC" id="3.1.3.15" evidence="11"/>
<dbReference type="InterPro" id="IPR038494">
    <property type="entry name" value="IGPD_sf"/>
</dbReference>
<dbReference type="GO" id="GO:0046872">
    <property type="term" value="F:metal ion binding"/>
    <property type="evidence" value="ECO:0007669"/>
    <property type="project" value="UniProtKB-KW"/>
</dbReference>
<name>A0A1G2KGW4_9BACT</name>
<keyword evidence="9 11" id="KW-0456">Lyase</keyword>
<dbReference type="HAMAP" id="MF_00076">
    <property type="entry name" value="HisB"/>
    <property type="match status" value="1"/>
</dbReference>
<dbReference type="AlphaFoldDB" id="A0A1G2KGW4"/>
<dbReference type="InterPro" id="IPR020568">
    <property type="entry name" value="Ribosomal_Su5_D2-typ_SF"/>
</dbReference>
<dbReference type="FunFam" id="3.30.230.40:FF:000001">
    <property type="entry name" value="Imidazoleglycerol-phosphate dehydratase HisB"/>
    <property type="match status" value="1"/>
</dbReference>
<dbReference type="InterPro" id="IPR036412">
    <property type="entry name" value="HAD-like_sf"/>
</dbReference>
<dbReference type="GO" id="GO:0005737">
    <property type="term" value="C:cytoplasm"/>
    <property type="evidence" value="ECO:0007669"/>
    <property type="project" value="UniProtKB-SubCell"/>
</dbReference>
<dbReference type="NCBIfam" id="NF002111">
    <property type="entry name" value="PRK00951.2-1"/>
    <property type="match status" value="1"/>
</dbReference>
<keyword evidence="5 11" id="KW-0479">Metal-binding</keyword>
<feature type="binding site" evidence="11">
    <location>
        <position position="104"/>
    </location>
    <ligand>
        <name>Zn(2+)</name>
        <dbReference type="ChEBI" id="CHEBI:29105"/>
    </ligand>
</feature>
<dbReference type="EMBL" id="MHQI01000061">
    <property type="protein sequence ID" value="OGZ98635.1"/>
    <property type="molecule type" value="Genomic_DNA"/>
</dbReference>
<feature type="binding site" evidence="11">
    <location>
        <position position="20"/>
    </location>
    <ligand>
        <name>Mg(2+)</name>
        <dbReference type="ChEBI" id="CHEBI:18420"/>
    </ligand>
</feature>
<dbReference type="PANTHER" id="PTHR23133:SF2">
    <property type="entry name" value="IMIDAZOLEGLYCEROL-PHOSPHATE DEHYDRATASE"/>
    <property type="match status" value="1"/>
</dbReference>